<proteinExistence type="predicted"/>
<dbReference type="EMBL" id="VJMJ01000254">
    <property type="protein sequence ID" value="KAF0724951.1"/>
    <property type="molecule type" value="Genomic_DNA"/>
</dbReference>
<dbReference type="Proteomes" id="UP000481153">
    <property type="component" value="Unassembled WGS sequence"/>
</dbReference>
<keyword evidence="2" id="KW-1185">Reference proteome</keyword>
<evidence type="ECO:0000313" key="2">
    <source>
        <dbReference type="Proteomes" id="UP000481153"/>
    </source>
</evidence>
<sequence>MIGLITRVDALQIEVPEPEDLKALVSLGNDLLAEIIDFERHFLHQCSLESMLTHVDQLKKQLQAKMSAVVCYETLVLFESAHRQFRSMQWFLRACRLIFETSPAPRYSQLLILLSDAKQDKLEFSTLELQRFYHELEHNVELAIQWVAQGKALRQNLMHLKDEADEISRYLLLPAAVITNFNDTFKFQMGAR</sequence>
<reference evidence="1 2" key="1">
    <citation type="submission" date="2019-07" db="EMBL/GenBank/DDBJ databases">
        <title>Genomics analysis of Aphanomyces spp. identifies a new class of oomycete effector associated with host adaptation.</title>
        <authorList>
            <person name="Gaulin E."/>
        </authorList>
    </citation>
    <scope>NUCLEOTIDE SEQUENCE [LARGE SCALE GENOMIC DNA]</scope>
    <source>
        <strain evidence="1 2">ATCC 201684</strain>
    </source>
</reference>
<protein>
    <submittedName>
        <fullName evidence="1">Uncharacterized protein</fullName>
    </submittedName>
</protein>
<organism evidence="1 2">
    <name type="scientific">Aphanomyces euteiches</name>
    <dbReference type="NCBI Taxonomy" id="100861"/>
    <lineage>
        <taxon>Eukaryota</taxon>
        <taxon>Sar</taxon>
        <taxon>Stramenopiles</taxon>
        <taxon>Oomycota</taxon>
        <taxon>Saprolegniomycetes</taxon>
        <taxon>Saprolegniales</taxon>
        <taxon>Verrucalvaceae</taxon>
        <taxon>Aphanomyces</taxon>
    </lineage>
</organism>
<evidence type="ECO:0000313" key="1">
    <source>
        <dbReference type="EMBL" id="KAF0724951.1"/>
    </source>
</evidence>
<comment type="caution">
    <text evidence="1">The sequence shown here is derived from an EMBL/GenBank/DDBJ whole genome shotgun (WGS) entry which is preliminary data.</text>
</comment>
<accession>A0A6G0WCF5</accession>
<dbReference type="AlphaFoldDB" id="A0A6G0WCF5"/>
<gene>
    <name evidence="1" type="ORF">Ae201684_016511</name>
</gene>
<name>A0A6G0WCF5_9STRA</name>
<dbReference type="VEuPathDB" id="FungiDB:AeMF1_015352"/>